<accession>A0ABR7NN18</accession>
<evidence type="ECO:0000313" key="1">
    <source>
        <dbReference type="EMBL" id="MBC8577788.1"/>
    </source>
</evidence>
<evidence type="ECO:0000313" key="2">
    <source>
        <dbReference type="Proteomes" id="UP000658131"/>
    </source>
</evidence>
<comment type="caution">
    <text evidence="1">The sequence shown here is derived from an EMBL/GenBank/DDBJ whole genome shotgun (WGS) entry which is preliminary data.</text>
</comment>
<dbReference type="Proteomes" id="UP000658131">
    <property type="component" value="Unassembled WGS sequence"/>
</dbReference>
<sequence length="28" mass="3351">MLYLEIKERIESQILRGDYHSGEKLPCE</sequence>
<keyword evidence="2" id="KW-1185">Reference proteome</keyword>
<dbReference type="EMBL" id="JACRTB010000051">
    <property type="protein sequence ID" value="MBC8577788.1"/>
    <property type="molecule type" value="Genomic_DNA"/>
</dbReference>
<reference evidence="1 2" key="1">
    <citation type="submission" date="2020-08" db="EMBL/GenBank/DDBJ databases">
        <title>Genome public.</title>
        <authorList>
            <person name="Liu C."/>
            <person name="Sun Q."/>
        </authorList>
    </citation>
    <scope>NUCLEOTIDE SEQUENCE [LARGE SCALE GENOMIC DNA]</scope>
    <source>
        <strain evidence="1 2">BX1</strain>
    </source>
</reference>
<gene>
    <name evidence="1" type="ORF">H8717_15480</name>
</gene>
<protein>
    <submittedName>
        <fullName evidence="1">GntR family transcriptional regulator</fullName>
    </submittedName>
</protein>
<name>A0ABR7NN18_9FIRM</name>
<proteinExistence type="predicted"/>
<organism evidence="1 2">
    <name type="scientific">Yanshouia hominis</name>
    <dbReference type="NCBI Taxonomy" id="2763673"/>
    <lineage>
        <taxon>Bacteria</taxon>
        <taxon>Bacillati</taxon>
        <taxon>Bacillota</taxon>
        <taxon>Clostridia</taxon>
        <taxon>Eubacteriales</taxon>
        <taxon>Oscillospiraceae</taxon>
        <taxon>Yanshouia</taxon>
    </lineage>
</organism>